<dbReference type="InterPro" id="IPR029063">
    <property type="entry name" value="SAM-dependent_MTases_sf"/>
</dbReference>
<gene>
    <name evidence="2" type="ORF">QEH52_06035</name>
</gene>
<dbReference type="CDD" id="cd02440">
    <property type="entry name" value="AdoMet_MTases"/>
    <property type="match status" value="1"/>
</dbReference>
<dbReference type="GO" id="GO:0008168">
    <property type="term" value="F:methyltransferase activity"/>
    <property type="evidence" value="ECO:0007669"/>
    <property type="project" value="UniProtKB-KW"/>
</dbReference>
<accession>A0ABU1ASB9</accession>
<organism evidence="2 3">
    <name type="scientific">Thalassobacterium maritimum</name>
    <dbReference type="NCBI Taxonomy" id="3041265"/>
    <lineage>
        <taxon>Bacteria</taxon>
        <taxon>Pseudomonadati</taxon>
        <taxon>Verrucomicrobiota</taxon>
        <taxon>Opitutia</taxon>
        <taxon>Puniceicoccales</taxon>
        <taxon>Coraliomargaritaceae</taxon>
        <taxon>Thalassobacterium</taxon>
    </lineage>
</organism>
<comment type="caution">
    <text evidence="2">The sequence shown here is derived from an EMBL/GenBank/DDBJ whole genome shotgun (WGS) entry which is preliminary data.</text>
</comment>
<evidence type="ECO:0000259" key="1">
    <source>
        <dbReference type="Pfam" id="PF08242"/>
    </source>
</evidence>
<protein>
    <submittedName>
        <fullName evidence="2">Methyltransferase domain-containing protein</fullName>
    </submittedName>
</protein>
<dbReference type="SUPFAM" id="SSF53335">
    <property type="entry name" value="S-adenosyl-L-methionine-dependent methyltransferases"/>
    <property type="match status" value="1"/>
</dbReference>
<proteinExistence type="predicted"/>
<evidence type="ECO:0000313" key="3">
    <source>
        <dbReference type="Proteomes" id="UP001225316"/>
    </source>
</evidence>
<feature type="domain" description="Methyltransferase type 12" evidence="1">
    <location>
        <begin position="51"/>
        <end position="145"/>
    </location>
</feature>
<dbReference type="Gene3D" id="3.40.50.150">
    <property type="entry name" value="Vaccinia Virus protein VP39"/>
    <property type="match status" value="1"/>
</dbReference>
<dbReference type="InterPro" id="IPR013217">
    <property type="entry name" value="Methyltransf_12"/>
</dbReference>
<reference evidence="2 3" key="1">
    <citation type="submission" date="2023-04" db="EMBL/GenBank/DDBJ databases">
        <title>A novel bacteria isolated from coastal sediment.</title>
        <authorList>
            <person name="Liu X.-J."/>
            <person name="Du Z.-J."/>
        </authorList>
    </citation>
    <scope>NUCLEOTIDE SEQUENCE [LARGE SCALE GENOMIC DNA]</scope>
    <source>
        <strain evidence="2 3">SDUM461003</strain>
    </source>
</reference>
<keyword evidence="2" id="KW-0489">Methyltransferase</keyword>
<dbReference type="GO" id="GO:0032259">
    <property type="term" value="P:methylation"/>
    <property type="evidence" value="ECO:0007669"/>
    <property type="project" value="UniProtKB-KW"/>
</dbReference>
<dbReference type="Proteomes" id="UP001225316">
    <property type="component" value="Unassembled WGS sequence"/>
</dbReference>
<sequence length="266" mass="29544">MDPYTNPDSQTDRTQQAMVTRLEERGQHVFFQKMIDDYVDSIPSDQPVRALDLGCGTGVVARRLANALHPDSEIHGADISDVLLAEGRRQDVAQDIHWDHIQPGALPYEERSFDVIVMHTLLSHVPNPLSLLQETARILAPTGQLIVFDADHAGTTYGQESYEAMRRVDHLLTSAVATHPDLCRQMPRHLKAAGLSLNSHRSVILSECGRGDYWLSSVRGFAGILPALNVLSEEEGQQWVDAMHASHDNDTFFASGAFFTFYASHS</sequence>
<dbReference type="Pfam" id="PF08242">
    <property type="entry name" value="Methyltransf_12"/>
    <property type="match status" value="1"/>
</dbReference>
<keyword evidence="3" id="KW-1185">Reference proteome</keyword>
<dbReference type="EMBL" id="JARXHW010000009">
    <property type="protein sequence ID" value="MDQ8207058.1"/>
    <property type="molecule type" value="Genomic_DNA"/>
</dbReference>
<dbReference type="RefSeq" id="WP_308949194.1">
    <property type="nucleotide sequence ID" value="NZ_JARXHW010000009.1"/>
</dbReference>
<evidence type="ECO:0000313" key="2">
    <source>
        <dbReference type="EMBL" id="MDQ8207058.1"/>
    </source>
</evidence>
<dbReference type="PANTHER" id="PTHR43591">
    <property type="entry name" value="METHYLTRANSFERASE"/>
    <property type="match status" value="1"/>
</dbReference>
<name>A0ABU1ASB9_9BACT</name>
<keyword evidence="2" id="KW-0808">Transferase</keyword>